<dbReference type="GO" id="GO:0016740">
    <property type="term" value="F:transferase activity"/>
    <property type="evidence" value="ECO:0007669"/>
    <property type="project" value="UniProtKB-KW"/>
</dbReference>
<proteinExistence type="predicted"/>
<dbReference type="Proteomes" id="UP001580346">
    <property type="component" value="Unassembled WGS sequence"/>
</dbReference>
<evidence type="ECO:0000259" key="2">
    <source>
        <dbReference type="Pfam" id="PF04230"/>
    </source>
</evidence>
<dbReference type="PANTHER" id="PTHR36836:SF1">
    <property type="entry name" value="COLANIC ACID BIOSYNTHESIS PROTEIN WCAK"/>
    <property type="match status" value="1"/>
</dbReference>
<keyword evidence="1" id="KW-0472">Membrane</keyword>
<gene>
    <name evidence="3" type="ORF">ACE41H_14130</name>
</gene>
<reference evidence="3 4" key="1">
    <citation type="submission" date="2024-09" db="EMBL/GenBank/DDBJ databases">
        <title>Paenibacillus zeirhizospherea sp. nov., isolated from surface of the maize (Zea mays) roots in a horticulture field, Hungary.</title>
        <authorList>
            <person name="Marton D."/>
            <person name="Farkas M."/>
            <person name="Bedics A."/>
            <person name="Toth E."/>
            <person name="Tancsics A."/>
            <person name="Boka K."/>
            <person name="Maroti G."/>
            <person name="Kriszt B."/>
            <person name="Cserhati M."/>
        </authorList>
    </citation>
    <scope>NUCLEOTIDE SEQUENCE [LARGE SCALE GENOMIC DNA]</scope>
    <source>
        <strain evidence="3 4">KCTC 33519</strain>
    </source>
</reference>
<name>A0ABV5AUL1_9BACL</name>
<comment type="caution">
    <text evidence="3">The sequence shown here is derived from an EMBL/GenBank/DDBJ whole genome shotgun (WGS) entry which is preliminary data.</text>
</comment>
<keyword evidence="1" id="KW-0812">Transmembrane</keyword>
<dbReference type="EMBL" id="JBHHMI010000011">
    <property type="protein sequence ID" value="MFB5267903.1"/>
    <property type="molecule type" value="Genomic_DNA"/>
</dbReference>
<feature type="transmembrane region" description="Helical" evidence="1">
    <location>
        <begin position="76"/>
        <end position="92"/>
    </location>
</feature>
<dbReference type="RefSeq" id="WP_375355941.1">
    <property type="nucleotide sequence ID" value="NZ_JBHHMI010000011.1"/>
</dbReference>
<keyword evidence="4" id="KW-1185">Reference proteome</keyword>
<accession>A0ABV5AUL1</accession>
<evidence type="ECO:0000313" key="3">
    <source>
        <dbReference type="EMBL" id="MFB5267903.1"/>
    </source>
</evidence>
<protein>
    <submittedName>
        <fullName evidence="3">Polysaccharide pyruvyl transferase family protein</fullName>
    </submittedName>
</protein>
<dbReference type="Pfam" id="PF04230">
    <property type="entry name" value="PS_pyruv_trans"/>
    <property type="match status" value="1"/>
</dbReference>
<keyword evidence="3" id="KW-0808">Transferase</keyword>
<organism evidence="3 4">
    <name type="scientific">Paenibacillus enshidis</name>
    <dbReference type="NCBI Taxonomy" id="1458439"/>
    <lineage>
        <taxon>Bacteria</taxon>
        <taxon>Bacillati</taxon>
        <taxon>Bacillota</taxon>
        <taxon>Bacilli</taxon>
        <taxon>Bacillales</taxon>
        <taxon>Paenibacillaceae</taxon>
        <taxon>Paenibacillus</taxon>
    </lineage>
</organism>
<feature type="domain" description="Polysaccharide pyruvyl transferase" evidence="2">
    <location>
        <begin position="13"/>
        <end position="337"/>
    </location>
</feature>
<evidence type="ECO:0000313" key="4">
    <source>
        <dbReference type="Proteomes" id="UP001580346"/>
    </source>
</evidence>
<evidence type="ECO:0000256" key="1">
    <source>
        <dbReference type="SAM" id="Phobius"/>
    </source>
</evidence>
<keyword evidence="1" id="KW-1133">Transmembrane helix</keyword>
<dbReference type="InterPro" id="IPR007345">
    <property type="entry name" value="Polysacch_pyruvyl_Trfase"/>
</dbReference>
<dbReference type="PANTHER" id="PTHR36836">
    <property type="entry name" value="COLANIC ACID BIOSYNTHESIS PROTEIN WCAK"/>
    <property type="match status" value="1"/>
</dbReference>
<sequence>MNIIISNAYCYLNKGDAGIIRAMVQEFKKEYPDSNIKVISLYKDLDQGKYGDCEVIDCLITPYQGKSRLMKTIRNVFLFCLIYLLNVLGVPFNSTSKDIKNADIVVSCGGGYLKARNLAQFLGDFMYHYVQFTTALQFRKKLVIYAQTVGTFGNAFVKSRIKNLLKKSSLVLPREPISYNYLCDFIPDAKNYFHTSDIAFLLEKKEVNVDIPFQQKLKIGITMRTWNFPGEADRAGLLENYKLAVINTIKHISANYNASIYIMPQVIGPGPDNDLLISREVYQEFLNIDSVHLVDDDLSPEELKYVYSKMDLFIGTRMHSNIFALSELVPCVAISYDLKTDGIMQAVGLGDYVLDIKGIQERELIQKVDRAIHSLDSMKEILALSVPKIKDKSRLNNVLLNQLIKGQLPKIVG</sequence>